<feature type="transmembrane region" description="Helical" evidence="9">
    <location>
        <begin position="769"/>
        <end position="791"/>
    </location>
</feature>
<dbReference type="InterPro" id="IPR023214">
    <property type="entry name" value="HAD_sf"/>
</dbReference>
<feature type="transmembrane region" description="Helical" evidence="9">
    <location>
        <begin position="702"/>
        <end position="726"/>
    </location>
</feature>
<keyword evidence="6" id="KW-0460">Magnesium</keyword>
<protein>
    <submittedName>
        <fullName evidence="11">5'-nucleotidase domain-containing protein DDB_G0275467</fullName>
    </submittedName>
</protein>
<dbReference type="InterPro" id="IPR008380">
    <property type="entry name" value="HAD-SF_hydro_IG_5-nucl"/>
</dbReference>
<organism evidence="11 12">
    <name type="scientific">Durusdinium trenchii</name>
    <dbReference type="NCBI Taxonomy" id="1381693"/>
    <lineage>
        <taxon>Eukaryota</taxon>
        <taxon>Sar</taxon>
        <taxon>Alveolata</taxon>
        <taxon>Dinophyceae</taxon>
        <taxon>Suessiales</taxon>
        <taxon>Symbiodiniaceae</taxon>
        <taxon>Durusdinium</taxon>
    </lineage>
</organism>
<keyword evidence="7 9" id="KW-1133">Transmembrane helix</keyword>
<keyword evidence="12" id="KW-1185">Reference proteome</keyword>
<dbReference type="InterPro" id="IPR020846">
    <property type="entry name" value="MFS_dom"/>
</dbReference>
<evidence type="ECO:0000256" key="2">
    <source>
        <dbReference type="ARBA" id="ARBA00009589"/>
    </source>
</evidence>
<sequence>HPTNAKTNKLLETAEHLANSVLTNKSVLSSGAAVNDPFDLEDRVYANTYVNLGSAKVVGFDYDYTLVSYKPAILHLIYDLAKEQLVSKFKYPKELLDLPGYDPNFAIRGLAVDLDNAWICMLTLRYRVSIAFFGRERVDPMIVRQTYRSETGSGILPPEERKKRLKPLNDLFSTAEACLLADVVQWFRSRNIPFDPRSVVTDVLGAITQAHVSGQLHRTVGHDLERYIEPDGQKLLQLLDRFRSAGKKLMLVSNSPFEFVNKGMVYVCGEDWRSRFDVVVVSAGKPGFYTGTRPFREVSTRTGRIKFKPITSSSADEVYCQGSIGELVRLMGWTKSHPTQDRPDIDGSNIMYIGDSLFADLVDARRLYGWTTGAIIREVSHETAIQASRKWQTAWKVLQILTLCGRECQTTFFSPTADPCGAYSQADTKILDDLESLAADWRSYLDALLNPNFGSIFRASRDNGQTAQPSLFARCLQRHVDFYTSKVENLGLYSTDHRFYPADYSIGVLHEVLHLTDPVSEVHVLLVPVRLASVMDKTLLQKDDEGILTSIRIGQLSDKWGRRTILLASLLGAGLANLGQARAASYYELLAWRAFSGVWAAVGNSAQVYLSDVCSSLVLADYMSKLSAVPSLAMTFGPGLGGGLSKFGLNIPVLVDGILSLAAAALCWVYLPESPAWASKKAADAQPKGDQKQPQKSIPSSVYVLAISGFFGGISFGTAVSMTAIFLDAKLEFDSLHVGFTFVLTAIATLATSIWGTGSVQKAVGLKSCAVLGSIVSGILTIGMALIPGIWPTLVFMCLSRAGTTLRAGSNGTILANFTDASNRGTVFAQQQFAMNMGRLVGPVVAGHLAVTDPVVLPMVFSAACSILSGLILMAVAMPEAPKQTSQALRGFTDLGSESMLELEYGSAQDCMLDNLLPELSADAGDHLEDLQRLMKHVELIRKDFQSVQSRDC</sequence>
<evidence type="ECO:0000313" key="12">
    <source>
        <dbReference type="Proteomes" id="UP001642464"/>
    </source>
</evidence>
<dbReference type="Proteomes" id="UP001642464">
    <property type="component" value="Unassembled WGS sequence"/>
</dbReference>
<dbReference type="EMBL" id="CAXAMM010040524">
    <property type="protein sequence ID" value="CAK9093798.1"/>
    <property type="molecule type" value="Genomic_DNA"/>
</dbReference>
<dbReference type="Gene3D" id="3.40.50.1000">
    <property type="entry name" value="HAD superfamily/HAD-like"/>
    <property type="match status" value="1"/>
</dbReference>
<dbReference type="InterPro" id="IPR036259">
    <property type="entry name" value="MFS_trans_sf"/>
</dbReference>
<gene>
    <name evidence="11" type="ORF">SCF082_LOCUS44111</name>
</gene>
<dbReference type="PANTHER" id="PTHR12103:SF12">
    <property type="entry name" value="FI20020P1"/>
    <property type="match status" value="1"/>
</dbReference>
<comment type="subcellular location">
    <subcellularLocation>
        <location evidence="1">Membrane</location>
        <topology evidence="1">Multi-pass membrane protein</topology>
    </subcellularLocation>
</comment>
<keyword evidence="5" id="KW-0378">Hydrolase</keyword>
<evidence type="ECO:0000256" key="6">
    <source>
        <dbReference type="ARBA" id="ARBA00022842"/>
    </source>
</evidence>
<dbReference type="PROSITE" id="PS50850">
    <property type="entry name" value="MFS"/>
    <property type="match status" value="1"/>
</dbReference>
<dbReference type="Pfam" id="PF05761">
    <property type="entry name" value="5_nucleotid"/>
    <property type="match status" value="1"/>
</dbReference>
<feature type="transmembrane region" description="Helical" evidence="9">
    <location>
        <begin position="855"/>
        <end position="877"/>
    </location>
</feature>
<evidence type="ECO:0000259" key="10">
    <source>
        <dbReference type="PROSITE" id="PS50850"/>
    </source>
</evidence>
<evidence type="ECO:0000256" key="4">
    <source>
        <dbReference type="ARBA" id="ARBA00022723"/>
    </source>
</evidence>
<proteinExistence type="inferred from homology"/>
<dbReference type="InterPro" id="IPR005829">
    <property type="entry name" value="Sugar_transporter_CS"/>
</dbReference>
<name>A0ABP0QZS1_9DINO</name>
<evidence type="ECO:0000256" key="7">
    <source>
        <dbReference type="ARBA" id="ARBA00022989"/>
    </source>
</evidence>
<dbReference type="CDD" id="cd17325">
    <property type="entry name" value="MFS_MdtG_SLC18_like"/>
    <property type="match status" value="1"/>
</dbReference>
<feature type="transmembrane region" description="Helical" evidence="9">
    <location>
        <begin position="649"/>
        <end position="671"/>
    </location>
</feature>
<dbReference type="SUPFAM" id="SSF103473">
    <property type="entry name" value="MFS general substrate transporter"/>
    <property type="match status" value="1"/>
</dbReference>
<comment type="caution">
    <text evidence="11">The sequence shown here is derived from an EMBL/GenBank/DDBJ whole genome shotgun (WGS) entry which is preliminary data.</text>
</comment>
<evidence type="ECO:0000256" key="1">
    <source>
        <dbReference type="ARBA" id="ARBA00004141"/>
    </source>
</evidence>
<comment type="similarity">
    <text evidence="2">Belongs to the 5'(3')-deoxyribonucleotidase family.</text>
</comment>
<dbReference type="Gene3D" id="1.20.1250.20">
    <property type="entry name" value="MFS general substrate transporter like domains"/>
    <property type="match status" value="2"/>
</dbReference>
<dbReference type="PROSITE" id="PS00216">
    <property type="entry name" value="SUGAR_TRANSPORT_1"/>
    <property type="match status" value="1"/>
</dbReference>
<keyword evidence="4" id="KW-0479">Metal-binding</keyword>
<dbReference type="PANTHER" id="PTHR12103">
    <property type="entry name" value="5'-NUCLEOTIDASE DOMAIN-CONTAINING"/>
    <property type="match status" value="1"/>
</dbReference>
<keyword evidence="3 9" id="KW-0812">Transmembrane</keyword>
<keyword evidence="8 9" id="KW-0472">Membrane</keyword>
<dbReference type="Pfam" id="PF07690">
    <property type="entry name" value="MFS_1"/>
    <property type="match status" value="1"/>
</dbReference>
<dbReference type="SUPFAM" id="SSF56784">
    <property type="entry name" value="HAD-like"/>
    <property type="match status" value="1"/>
</dbReference>
<evidence type="ECO:0000256" key="9">
    <source>
        <dbReference type="SAM" id="Phobius"/>
    </source>
</evidence>
<evidence type="ECO:0000256" key="3">
    <source>
        <dbReference type="ARBA" id="ARBA00022692"/>
    </source>
</evidence>
<dbReference type="InterPro" id="IPR036412">
    <property type="entry name" value="HAD-like_sf"/>
</dbReference>
<feature type="domain" description="Major facilitator superfamily (MFS) profile" evidence="10">
    <location>
        <begin position="470"/>
        <end position="882"/>
    </location>
</feature>
<dbReference type="InterPro" id="IPR011701">
    <property type="entry name" value="MFS"/>
</dbReference>
<evidence type="ECO:0000256" key="8">
    <source>
        <dbReference type="ARBA" id="ARBA00023136"/>
    </source>
</evidence>
<dbReference type="NCBIfam" id="TIGR02244">
    <property type="entry name" value="HAD-IG-Ncltidse"/>
    <property type="match status" value="1"/>
</dbReference>
<evidence type="ECO:0000313" key="11">
    <source>
        <dbReference type="EMBL" id="CAK9093798.1"/>
    </source>
</evidence>
<evidence type="ECO:0000256" key="5">
    <source>
        <dbReference type="ARBA" id="ARBA00022801"/>
    </source>
</evidence>
<accession>A0ABP0QZS1</accession>
<reference evidence="11 12" key="1">
    <citation type="submission" date="2024-02" db="EMBL/GenBank/DDBJ databases">
        <authorList>
            <person name="Chen Y."/>
            <person name="Shah S."/>
            <person name="Dougan E. K."/>
            <person name="Thang M."/>
            <person name="Chan C."/>
        </authorList>
    </citation>
    <scope>NUCLEOTIDE SEQUENCE [LARGE SCALE GENOMIC DNA]</scope>
</reference>
<feature type="non-terminal residue" evidence="11">
    <location>
        <position position="1"/>
    </location>
</feature>
<feature type="transmembrane region" description="Helical" evidence="9">
    <location>
        <begin position="738"/>
        <end position="757"/>
    </location>
</feature>